<feature type="transmembrane region" description="Helical" evidence="6">
    <location>
        <begin position="403"/>
        <end position="428"/>
    </location>
</feature>
<dbReference type="InterPro" id="IPR005829">
    <property type="entry name" value="Sugar_transporter_CS"/>
</dbReference>
<keyword evidence="4 6" id="KW-1133">Transmembrane helix</keyword>
<dbReference type="SUPFAM" id="SSF103473">
    <property type="entry name" value="MFS general substrate transporter"/>
    <property type="match status" value="1"/>
</dbReference>
<comment type="subcellular location">
    <subcellularLocation>
        <location evidence="1">Membrane</location>
        <topology evidence="1">Multi-pass membrane protein</topology>
    </subcellularLocation>
</comment>
<sequence length="523" mass="57690">MTAPQDEKFFSHWKMLLACSLLSMCPFQYGLDFGLIGGLQAMPGFLEVFGHKDPTSPMGYNISTGRQQLISSLMTLGAFISSSSAGPVATIMGRKMAVWIACATCIAANVIMMATTSIGGLYAGRLILGLANGIFMTFAQLYLQECSPARYRGVMLAAFQWWTSIGSLVGTIVDNFTAPLPGVESYMIPLGLIYILPCIMIVGLFFVPESPRWLLQHGKREHAHKALRWLRPSPEMADAEIVEIEQAIHTEEMLATGTAISDLWRNPVDRRRTILAVCAISTQAASGAMYMIAYGTYFFEMAHIGDAFRNSCILNGVGVAAIVINTFVISRIGRRRVFLMLGMFLCGATQLIVAAVYDAQPGTVQTGRVIVGLSVVYIMGYNGMVATYAWLSGGEIPSQRLRSYTFGFAASLGFLGAWLATFTAPYFINPESLNWGPKYGYIWAPSCFLTVAWVYFFLPEVKNRTLEEIDEMFEMRIPARKFRKYVCTGQVHTQRDGSKTKVEEIEDLYTSEKATAVATSVVK</sequence>
<evidence type="ECO:0000256" key="4">
    <source>
        <dbReference type="ARBA" id="ARBA00022989"/>
    </source>
</evidence>
<dbReference type="Proteomes" id="UP000774617">
    <property type="component" value="Unassembled WGS sequence"/>
</dbReference>
<feature type="domain" description="Major facilitator superfamily (MFS) profile" evidence="7">
    <location>
        <begin position="18"/>
        <end position="462"/>
    </location>
</feature>
<feature type="transmembrane region" description="Helical" evidence="6">
    <location>
        <begin position="440"/>
        <end position="458"/>
    </location>
</feature>
<comment type="similarity">
    <text evidence="2">Belongs to the major facilitator superfamily. Sugar transporter (TC 2.A.1.1) family.</text>
</comment>
<dbReference type="EMBL" id="JAGTJR010000013">
    <property type="protein sequence ID" value="KAH7050213.1"/>
    <property type="molecule type" value="Genomic_DNA"/>
</dbReference>
<dbReference type="InterPro" id="IPR036259">
    <property type="entry name" value="MFS_trans_sf"/>
</dbReference>
<reference evidence="8 9" key="1">
    <citation type="journal article" date="2021" name="Nat. Commun.">
        <title>Genetic determinants of endophytism in the Arabidopsis root mycobiome.</title>
        <authorList>
            <person name="Mesny F."/>
            <person name="Miyauchi S."/>
            <person name="Thiergart T."/>
            <person name="Pickel B."/>
            <person name="Atanasova L."/>
            <person name="Karlsson M."/>
            <person name="Huettel B."/>
            <person name="Barry K.W."/>
            <person name="Haridas S."/>
            <person name="Chen C."/>
            <person name="Bauer D."/>
            <person name="Andreopoulos W."/>
            <person name="Pangilinan J."/>
            <person name="LaButti K."/>
            <person name="Riley R."/>
            <person name="Lipzen A."/>
            <person name="Clum A."/>
            <person name="Drula E."/>
            <person name="Henrissat B."/>
            <person name="Kohler A."/>
            <person name="Grigoriev I.V."/>
            <person name="Martin F.M."/>
            <person name="Hacquard S."/>
        </authorList>
    </citation>
    <scope>NUCLEOTIDE SEQUENCE [LARGE SCALE GENOMIC DNA]</scope>
    <source>
        <strain evidence="8 9">MPI-SDFR-AT-0080</strain>
    </source>
</reference>
<gene>
    <name evidence="8" type="ORF">B0J12DRAFT_719077</name>
</gene>
<evidence type="ECO:0000256" key="2">
    <source>
        <dbReference type="ARBA" id="ARBA00010992"/>
    </source>
</evidence>
<dbReference type="PROSITE" id="PS00217">
    <property type="entry name" value="SUGAR_TRANSPORT_2"/>
    <property type="match status" value="1"/>
</dbReference>
<protein>
    <submittedName>
        <fullName evidence="8">Maltose permease</fullName>
    </submittedName>
</protein>
<feature type="transmembrane region" description="Helical" evidence="6">
    <location>
        <begin position="274"/>
        <end position="293"/>
    </location>
</feature>
<organism evidence="8 9">
    <name type="scientific">Macrophomina phaseolina</name>
    <dbReference type="NCBI Taxonomy" id="35725"/>
    <lineage>
        <taxon>Eukaryota</taxon>
        <taxon>Fungi</taxon>
        <taxon>Dikarya</taxon>
        <taxon>Ascomycota</taxon>
        <taxon>Pezizomycotina</taxon>
        <taxon>Dothideomycetes</taxon>
        <taxon>Dothideomycetes incertae sedis</taxon>
        <taxon>Botryosphaeriales</taxon>
        <taxon>Botryosphaeriaceae</taxon>
        <taxon>Macrophomina</taxon>
    </lineage>
</organism>
<dbReference type="InterPro" id="IPR005828">
    <property type="entry name" value="MFS_sugar_transport-like"/>
</dbReference>
<evidence type="ECO:0000256" key="5">
    <source>
        <dbReference type="ARBA" id="ARBA00023136"/>
    </source>
</evidence>
<name>A0ABQ8GAV3_9PEZI</name>
<dbReference type="InterPro" id="IPR020846">
    <property type="entry name" value="MFS_dom"/>
</dbReference>
<comment type="caution">
    <text evidence="8">The sequence shown here is derived from an EMBL/GenBank/DDBJ whole genome shotgun (WGS) entry which is preliminary data.</text>
</comment>
<feature type="transmembrane region" description="Helical" evidence="6">
    <location>
        <begin position="313"/>
        <end position="330"/>
    </location>
</feature>
<feature type="transmembrane region" description="Helical" evidence="6">
    <location>
        <begin position="97"/>
        <end position="116"/>
    </location>
</feature>
<evidence type="ECO:0000313" key="8">
    <source>
        <dbReference type="EMBL" id="KAH7050213.1"/>
    </source>
</evidence>
<proteinExistence type="inferred from homology"/>
<dbReference type="Gene3D" id="1.20.1250.20">
    <property type="entry name" value="MFS general substrate transporter like domains"/>
    <property type="match status" value="1"/>
</dbReference>
<evidence type="ECO:0000313" key="9">
    <source>
        <dbReference type="Proteomes" id="UP000774617"/>
    </source>
</evidence>
<feature type="transmembrane region" description="Helical" evidence="6">
    <location>
        <begin position="185"/>
        <end position="207"/>
    </location>
</feature>
<feature type="transmembrane region" description="Helical" evidence="6">
    <location>
        <begin position="337"/>
        <end position="357"/>
    </location>
</feature>
<evidence type="ECO:0000256" key="3">
    <source>
        <dbReference type="ARBA" id="ARBA00022692"/>
    </source>
</evidence>
<keyword evidence="5 6" id="KW-0472">Membrane</keyword>
<accession>A0ABQ8GAV3</accession>
<feature type="transmembrane region" description="Helical" evidence="6">
    <location>
        <begin position="369"/>
        <end position="391"/>
    </location>
</feature>
<feature type="transmembrane region" description="Helical" evidence="6">
    <location>
        <begin position="122"/>
        <end position="142"/>
    </location>
</feature>
<dbReference type="InterPro" id="IPR050360">
    <property type="entry name" value="MFS_Sugar_Transporters"/>
</dbReference>
<feature type="transmembrane region" description="Helical" evidence="6">
    <location>
        <begin position="154"/>
        <end position="173"/>
    </location>
</feature>
<dbReference type="PANTHER" id="PTHR48022:SF10">
    <property type="entry name" value="MAJOR FACILITATOR SUPERFAMILY (MFS) PROFILE DOMAIN-CONTAINING PROTEIN"/>
    <property type="match status" value="1"/>
</dbReference>
<keyword evidence="3 6" id="KW-0812">Transmembrane</keyword>
<keyword evidence="9" id="KW-1185">Reference proteome</keyword>
<dbReference type="Pfam" id="PF00083">
    <property type="entry name" value="Sugar_tr"/>
    <property type="match status" value="1"/>
</dbReference>
<evidence type="ECO:0000256" key="6">
    <source>
        <dbReference type="SAM" id="Phobius"/>
    </source>
</evidence>
<dbReference type="PANTHER" id="PTHR48022">
    <property type="entry name" value="PLASTIDIC GLUCOSE TRANSPORTER 4"/>
    <property type="match status" value="1"/>
</dbReference>
<evidence type="ECO:0000256" key="1">
    <source>
        <dbReference type="ARBA" id="ARBA00004141"/>
    </source>
</evidence>
<dbReference type="PROSITE" id="PS50850">
    <property type="entry name" value="MFS"/>
    <property type="match status" value="1"/>
</dbReference>
<evidence type="ECO:0000259" key="7">
    <source>
        <dbReference type="PROSITE" id="PS50850"/>
    </source>
</evidence>